<dbReference type="GO" id="GO:0016567">
    <property type="term" value="P:protein ubiquitination"/>
    <property type="evidence" value="ECO:0007669"/>
    <property type="project" value="UniProtKB-UniPathway"/>
</dbReference>
<dbReference type="UniPathway" id="UPA00143"/>
<comment type="catalytic activity">
    <reaction evidence="1">
        <text>S-ubiquitinyl-[E2 ubiquitin-conjugating enzyme]-L-cysteine + [acceptor protein]-L-lysine = [E2 ubiquitin-conjugating enzyme]-L-cysteine + N(6)-ubiquitinyl-[acceptor protein]-L-lysine.</text>
        <dbReference type="EC" id="2.3.2.27"/>
    </reaction>
</comment>
<proteinExistence type="predicted"/>
<dbReference type="Pfam" id="PF04564">
    <property type="entry name" value="U-box"/>
    <property type="match status" value="1"/>
</dbReference>
<dbReference type="EC" id="2.3.2.27" evidence="3"/>
<dbReference type="SUPFAM" id="SSF57850">
    <property type="entry name" value="RING/U-box"/>
    <property type="match status" value="1"/>
</dbReference>
<dbReference type="InterPro" id="IPR013083">
    <property type="entry name" value="Znf_RING/FYVE/PHD"/>
</dbReference>
<dbReference type="SUPFAM" id="SSF48371">
    <property type="entry name" value="ARM repeat"/>
    <property type="match status" value="2"/>
</dbReference>
<dbReference type="PANTHER" id="PTHR45958">
    <property type="entry name" value="RING-TYPE E3 UBIQUITIN TRANSFERASE"/>
    <property type="match status" value="1"/>
</dbReference>
<dbReference type="InterPro" id="IPR052608">
    <property type="entry name" value="U-box_domain_protein"/>
</dbReference>
<evidence type="ECO:0000256" key="6">
    <source>
        <dbReference type="ARBA" id="ARBA00022786"/>
    </source>
</evidence>
<dbReference type="Proteomes" id="UP000233551">
    <property type="component" value="Unassembled WGS sequence"/>
</dbReference>
<dbReference type="InterPro" id="IPR000225">
    <property type="entry name" value="Armadillo"/>
</dbReference>
<dbReference type="InterPro" id="IPR016024">
    <property type="entry name" value="ARM-type_fold"/>
</dbReference>
<dbReference type="STRING" id="22663.A0A2I0IGB0"/>
<keyword evidence="6" id="KW-0833">Ubl conjugation pathway</keyword>
<evidence type="ECO:0000256" key="1">
    <source>
        <dbReference type="ARBA" id="ARBA00000900"/>
    </source>
</evidence>
<evidence type="ECO:0000256" key="7">
    <source>
        <dbReference type="SAM" id="Coils"/>
    </source>
</evidence>
<dbReference type="SMART" id="SM00504">
    <property type="entry name" value="Ubox"/>
    <property type="match status" value="1"/>
</dbReference>
<evidence type="ECO:0000256" key="4">
    <source>
        <dbReference type="ARBA" id="ARBA00022679"/>
    </source>
</evidence>
<keyword evidence="4" id="KW-0808">Transferase</keyword>
<evidence type="ECO:0000256" key="2">
    <source>
        <dbReference type="ARBA" id="ARBA00004906"/>
    </source>
</evidence>
<organism evidence="9 10">
    <name type="scientific">Punica granatum</name>
    <name type="common">Pomegranate</name>
    <dbReference type="NCBI Taxonomy" id="22663"/>
    <lineage>
        <taxon>Eukaryota</taxon>
        <taxon>Viridiplantae</taxon>
        <taxon>Streptophyta</taxon>
        <taxon>Embryophyta</taxon>
        <taxon>Tracheophyta</taxon>
        <taxon>Spermatophyta</taxon>
        <taxon>Magnoliopsida</taxon>
        <taxon>eudicotyledons</taxon>
        <taxon>Gunneridae</taxon>
        <taxon>Pentapetalae</taxon>
        <taxon>rosids</taxon>
        <taxon>malvids</taxon>
        <taxon>Myrtales</taxon>
        <taxon>Lythraceae</taxon>
        <taxon>Punica</taxon>
    </lineage>
</organism>
<dbReference type="InterPro" id="IPR011989">
    <property type="entry name" value="ARM-like"/>
</dbReference>
<dbReference type="SMART" id="SM00185">
    <property type="entry name" value="ARM"/>
    <property type="match status" value="6"/>
</dbReference>
<keyword evidence="10" id="KW-1185">Reference proteome</keyword>
<accession>A0A2I0IGB0</accession>
<protein>
    <recommendedName>
        <fullName evidence="3">RING-type E3 ubiquitin transferase</fullName>
        <ecNumber evidence="3">2.3.2.27</ecNumber>
    </recommendedName>
</protein>
<evidence type="ECO:0000313" key="9">
    <source>
        <dbReference type="EMBL" id="PKI42823.1"/>
    </source>
</evidence>
<gene>
    <name evidence="9" type="ORF">CRG98_036802</name>
</gene>
<dbReference type="InterPro" id="IPR003613">
    <property type="entry name" value="Ubox_domain"/>
</dbReference>
<dbReference type="EMBL" id="PGOL01003128">
    <property type="protein sequence ID" value="PKI42823.1"/>
    <property type="molecule type" value="Genomic_DNA"/>
</dbReference>
<sequence>MDFDVGLKDVGFAVLQELWNRVAKQAVELSAETRDVMFEKNSFQEFSRNISQLNILLRALDAKKIEAAIGVQLTEMALDTLSTQLQRGRRIVQNCKSRSRLRVLLHSGSVLQQMQVLSKEIAVTISSFQLMNLGISSNLKSMNKGIIHGLRSTEFRSSIATETIMAEIERSMTEDRKDRDNSMKLLERIAEAVGSTSGGNMALIREELAILKREKEEMEAQKKEAEALQLSQLIQLLYSTELVASPPSANENANIAPRNYLVDSFVCPLSKKMMREPVAILCGHSFERRAIEEHFEKGERTCPTCKEELESIDVTPNLTLRGSLEEWRRRDRDLRFESAVHAIDSDDCSQQNRALEDLQSLMETPSYTTRIVQENLIWKFVNFLKDDSLNTTAALRCLNCLARHSEDSKEAIAEAGGLRLIIKRLYKGETEVDALGVLLELSTKEAVAEKIGSTKSCIPRLISMLNHSTEDVKEKAQELLQNLSFNTHFVVKMAESGHFHPFVARFNQGGCSLQFHHVSFLCLERGGPQETRALMAAALFQMPLKENGVLELKNEQFMHNLVQMLSSNSPASKAASLKTTKKLMAYPELVKLLVADPATIPLILGVILYGKSDPHLKESVEILALLVGSSENSDFQVFQGLKELQSEHNVGLFLQLVFSSDLQTKIPFLKLLVELGRKSDAARDLMRSNDNFIIHLFSCLSSDQKGNIRVWAMKLIHSISEGHNNGVPLPISPGKETTVNTLASILANSPLVEERSIAAAIISELPKDDPVIDEILCRSETLKAIFEVICAMDMESDHIGMEPCQGTTLLEDALAALLRYTEPTKPELGRQVGKLKMYPSLVRVLSTGSSLAKQRTAIALAQLSQSTGPSVSLEPVETSSSFQFSPLTSLLGRISGCCLASSEIDYSCPVHGIACSPRDTFCLVKSDAVKPLVRSLSETESGVQEAALMALETLLADPITRSRATSTIIDSQGVAAIFQVLEKGPLPAKSKALDLLEKILSPGHAIDQTLFRRVEGFLIQLLHDDDLKKKAALVLRQMKLIPHQSSYF</sequence>
<evidence type="ECO:0000256" key="5">
    <source>
        <dbReference type="ARBA" id="ARBA00022737"/>
    </source>
</evidence>
<keyword evidence="5" id="KW-0677">Repeat</keyword>
<dbReference type="Gene3D" id="3.30.40.10">
    <property type="entry name" value="Zinc/RING finger domain, C3HC4 (zinc finger)"/>
    <property type="match status" value="1"/>
</dbReference>
<keyword evidence="7" id="KW-0175">Coiled coil</keyword>
<comment type="pathway">
    <text evidence="2">Protein modification; protein ubiquitination.</text>
</comment>
<evidence type="ECO:0000256" key="3">
    <source>
        <dbReference type="ARBA" id="ARBA00012483"/>
    </source>
</evidence>
<feature type="coiled-coil region" evidence="7">
    <location>
        <begin position="201"/>
        <end position="233"/>
    </location>
</feature>
<evidence type="ECO:0000313" key="10">
    <source>
        <dbReference type="Proteomes" id="UP000233551"/>
    </source>
</evidence>
<dbReference type="AlphaFoldDB" id="A0A2I0IGB0"/>
<dbReference type="PROSITE" id="PS51698">
    <property type="entry name" value="U_BOX"/>
    <property type="match status" value="1"/>
</dbReference>
<dbReference type="GO" id="GO:0061630">
    <property type="term" value="F:ubiquitin protein ligase activity"/>
    <property type="evidence" value="ECO:0007669"/>
    <property type="project" value="UniProtKB-EC"/>
</dbReference>
<name>A0A2I0IGB0_PUNGR</name>
<reference evidence="9 10" key="1">
    <citation type="submission" date="2017-11" db="EMBL/GenBank/DDBJ databases">
        <title>De-novo sequencing of pomegranate (Punica granatum L.) genome.</title>
        <authorList>
            <person name="Akparov Z."/>
            <person name="Amiraslanov A."/>
            <person name="Hajiyeva S."/>
            <person name="Abbasov M."/>
            <person name="Kaur K."/>
            <person name="Hamwieh A."/>
            <person name="Solovyev V."/>
            <person name="Salamov A."/>
            <person name="Braich B."/>
            <person name="Kosarev P."/>
            <person name="Mahmoud A."/>
            <person name="Hajiyev E."/>
            <person name="Babayeva S."/>
            <person name="Izzatullayeva V."/>
            <person name="Mammadov A."/>
            <person name="Mammadov A."/>
            <person name="Sharifova S."/>
            <person name="Ojaghi J."/>
            <person name="Eynullazada K."/>
            <person name="Bayramov B."/>
            <person name="Abdulazimova A."/>
            <person name="Shahmuradov I."/>
        </authorList>
    </citation>
    <scope>NUCLEOTIDE SEQUENCE [LARGE SCALE GENOMIC DNA]</scope>
    <source>
        <strain evidence="10">cv. AG2017</strain>
        <tissue evidence="9">Leaf</tissue>
    </source>
</reference>
<dbReference type="PANTHER" id="PTHR45958:SF11">
    <property type="entry name" value="RING-TYPE E3 UBIQUITIN TRANSFERASE"/>
    <property type="match status" value="1"/>
</dbReference>
<comment type="caution">
    <text evidence="9">The sequence shown here is derived from an EMBL/GenBank/DDBJ whole genome shotgun (WGS) entry which is preliminary data.</text>
</comment>
<dbReference type="Gene3D" id="1.25.10.10">
    <property type="entry name" value="Leucine-rich Repeat Variant"/>
    <property type="match status" value="3"/>
</dbReference>
<evidence type="ECO:0000259" key="8">
    <source>
        <dbReference type="PROSITE" id="PS51698"/>
    </source>
</evidence>
<feature type="domain" description="U-box" evidence="8">
    <location>
        <begin position="260"/>
        <end position="334"/>
    </location>
</feature>